<protein>
    <recommendedName>
        <fullName evidence="3">RRM domain-containing protein</fullName>
    </recommendedName>
</protein>
<dbReference type="GO" id="GO:0005634">
    <property type="term" value="C:nucleus"/>
    <property type="evidence" value="ECO:0007669"/>
    <property type="project" value="TreeGrafter"/>
</dbReference>
<proteinExistence type="predicted"/>
<feature type="domain" description="RRM" evidence="3">
    <location>
        <begin position="36"/>
        <end position="107"/>
    </location>
</feature>
<evidence type="ECO:0000256" key="1">
    <source>
        <dbReference type="ARBA" id="ARBA00022884"/>
    </source>
</evidence>
<dbReference type="Gene3D" id="3.30.70.330">
    <property type="match status" value="2"/>
</dbReference>
<dbReference type="EMBL" id="KN837175">
    <property type="protein sequence ID" value="KIJ36721.1"/>
    <property type="molecule type" value="Genomic_DNA"/>
</dbReference>
<organism evidence="4 5">
    <name type="scientific">Sphaerobolus stellatus (strain SS14)</name>
    <dbReference type="NCBI Taxonomy" id="990650"/>
    <lineage>
        <taxon>Eukaryota</taxon>
        <taxon>Fungi</taxon>
        <taxon>Dikarya</taxon>
        <taxon>Basidiomycota</taxon>
        <taxon>Agaricomycotina</taxon>
        <taxon>Agaricomycetes</taxon>
        <taxon>Phallomycetidae</taxon>
        <taxon>Geastrales</taxon>
        <taxon>Sphaerobolaceae</taxon>
        <taxon>Sphaerobolus</taxon>
    </lineage>
</organism>
<dbReference type="PROSITE" id="PS50102">
    <property type="entry name" value="RRM"/>
    <property type="match status" value="2"/>
</dbReference>
<sequence length="269" mass="29068">MILCCLQAGNSRMRKLRLPYVGIRFLGIGPDSDVGGELPWLVGKTLKDLFRAAGSIVRADINIGLGGRAKGSGTVIFKTAKDAQNAIQMYNGYDWYGRILEVREDRYAGLTSGGFRGGFRGTSKPLADQRLAPTAAPAAHGGPGYGEPQGMLPTWSTAHEDLVELFETTGVVEQAKIPFDCARSNGAGVVQFGQRAEAETAIVVLWTSFSTTVDTHSPQKLPRMIKSLQLPKDMVIRCLFRIIAFTFSLFFLSSPLPKSTPPSSSLVIA</sequence>
<dbReference type="InterPro" id="IPR000504">
    <property type="entry name" value="RRM_dom"/>
</dbReference>
<dbReference type="AlphaFoldDB" id="A0A0C9VH85"/>
<accession>A0A0C9VH85</accession>
<dbReference type="InterPro" id="IPR050374">
    <property type="entry name" value="RRT5_SRSF_SR"/>
</dbReference>
<keyword evidence="5" id="KW-1185">Reference proteome</keyword>
<dbReference type="Proteomes" id="UP000054279">
    <property type="component" value="Unassembled WGS sequence"/>
</dbReference>
<dbReference type="PANTHER" id="PTHR23003">
    <property type="entry name" value="RNA RECOGNITION MOTIF RRM DOMAIN CONTAINING PROTEIN"/>
    <property type="match status" value="1"/>
</dbReference>
<evidence type="ECO:0000313" key="5">
    <source>
        <dbReference type="Proteomes" id="UP000054279"/>
    </source>
</evidence>
<dbReference type="PANTHER" id="PTHR23003:SF3">
    <property type="entry name" value="FI21236P1-RELATED"/>
    <property type="match status" value="1"/>
</dbReference>
<dbReference type="SMART" id="SM00360">
    <property type="entry name" value="RRM"/>
    <property type="match status" value="1"/>
</dbReference>
<gene>
    <name evidence="4" type="ORF">M422DRAFT_782085</name>
</gene>
<name>A0A0C9VH85_SPHS4</name>
<evidence type="ECO:0000256" key="2">
    <source>
        <dbReference type="PROSITE-ProRule" id="PRU00176"/>
    </source>
</evidence>
<dbReference type="GO" id="GO:0005737">
    <property type="term" value="C:cytoplasm"/>
    <property type="evidence" value="ECO:0007669"/>
    <property type="project" value="TreeGrafter"/>
</dbReference>
<keyword evidence="1 2" id="KW-0694">RNA-binding</keyword>
<feature type="domain" description="RRM" evidence="3">
    <location>
        <begin position="150"/>
        <end position="202"/>
    </location>
</feature>
<dbReference type="GO" id="GO:1990904">
    <property type="term" value="C:ribonucleoprotein complex"/>
    <property type="evidence" value="ECO:0007669"/>
    <property type="project" value="TreeGrafter"/>
</dbReference>
<dbReference type="Pfam" id="PF00076">
    <property type="entry name" value="RRM_1"/>
    <property type="match status" value="2"/>
</dbReference>
<dbReference type="OrthoDB" id="1049195at2759"/>
<dbReference type="InterPro" id="IPR035979">
    <property type="entry name" value="RBD_domain_sf"/>
</dbReference>
<evidence type="ECO:0000259" key="3">
    <source>
        <dbReference type="PROSITE" id="PS50102"/>
    </source>
</evidence>
<dbReference type="SUPFAM" id="SSF54928">
    <property type="entry name" value="RNA-binding domain, RBD"/>
    <property type="match status" value="1"/>
</dbReference>
<evidence type="ECO:0000313" key="4">
    <source>
        <dbReference type="EMBL" id="KIJ36721.1"/>
    </source>
</evidence>
<dbReference type="GO" id="GO:0003729">
    <property type="term" value="F:mRNA binding"/>
    <property type="evidence" value="ECO:0007669"/>
    <property type="project" value="TreeGrafter"/>
</dbReference>
<dbReference type="InterPro" id="IPR012677">
    <property type="entry name" value="Nucleotide-bd_a/b_plait_sf"/>
</dbReference>
<dbReference type="HOGENOM" id="CLU_1035016_0_0_1"/>
<reference evidence="4 5" key="1">
    <citation type="submission" date="2014-06" db="EMBL/GenBank/DDBJ databases">
        <title>Evolutionary Origins and Diversification of the Mycorrhizal Mutualists.</title>
        <authorList>
            <consortium name="DOE Joint Genome Institute"/>
            <consortium name="Mycorrhizal Genomics Consortium"/>
            <person name="Kohler A."/>
            <person name="Kuo A."/>
            <person name="Nagy L.G."/>
            <person name="Floudas D."/>
            <person name="Copeland A."/>
            <person name="Barry K.W."/>
            <person name="Cichocki N."/>
            <person name="Veneault-Fourrey C."/>
            <person name="LaButti K."/>
            <person name="Lindquist E.A."/>
            <person name="Lipzen A."/>
            <person name="Lundell T."/>
            <person name="Morin E."/>
            <person name="Murat C."/>
            <person name="Riley R."/>
            <person name="Ohm R."/>
            <person name="Sun H."/>
            <person name="Tunlid A."/>
            <person name="Henrissat B."/>
            <person name="Grigoriev I.V."/>
            <person name="Hibbett D.S."/>
            <person name="Martin F."/>
        </authorList>
    </citation>
    <scope>NUCLEOTIDE SEQUENCE [LARGE SCALE GENOMIC DNA]</scope>
    <source>
        <strain evidence="4 5">SS14</strain>
    </source>
</reference>